<organism evidence="1 2">
    <name type="scientific">Saponaria officinalis</name>
    <name type="common">Common soapwort</name>
    <name type="synonym">Lychnis saponaria</name>
    <dbReference type="NCBI Taxonomy" id="3572"/>
    <lineage>
        <taxon>Eukaryota</taxon>
        <taxon>Viridiplantae</taxon>
        <taxon>Streptophyta</taxon>
        <taxon>Embryophyta</taxon>
        <taxon>Tracheophyta</taxon>
        <taxon>Spermatophyta</taxon>
        <taxon>Magnoliopsida</taxon>
        <taxon>eudicotyledons</taxon>
        <taxon>Gunneridae</taxon>
        <taxon>Pentapetalae</taxon>
        <taxon>Caryophyllales</taxon>
        <taxon>Caryophyllaceae</taxon>
        <taxon>Caryophylleae</taxon>
        <taxon>Saponaria</taxon>
    </lineage>
</organism>
<dbReference type="Proteomes" id="UP001443914">
    <property type="component" value="Unassembled WGS sequence"/>
</dbReference>
<reference evidence="1" key="1">
    <citation type="submission" date="2024-03" db="EMBL/GenBank/DDBJ databases">
        <title>WGS assembly of Saponaria officinalis var. Norfolk2.</title>
        <authorList>
            <person name="Jenkins J."/>
            <person name="Shu S."/>
            <person name="Grimwood J."/>
            <person name="Barry K."/>
            <person name="Goodstein D."/>
            <person name="Schmutz J."/>
            <person name="Leebens-Mack J."/>
            <person name="Osbourn A."/>
        </authorList>
    </citation>
    <scope>NUCLEOTIDE SEQUENCE [LARGE SCALE GENOMIC DNA]</scope>
    <source>
        <strain evidence="1">JIC</strain>
    </source>
</reference>
<evidence type="ECO:0000313" key="2">
    <source>
        <dbReference type="Proteomes" id="UP001443914"/>
    </source>
</evidence>
<dbReference type="AlphaFoldDB" id="A0AAW1HIJ4"/>
<evidence type="ECO:0000313" key="1">
    <source>
        <dbReference type="EMBL" id="KAK9676260.1"/>
    </source>
</evidence>
<gene>
    <name evidence="1" type="ORF">RND81_11G064900</name>
</gene>
<protein>
    <submittedName>
        <fullName evidence="1">Uncharacterized protein</fullName>
    </submittedName>
</protein>
<keyword evidence="2" id="KW-1185">Reference proteome</keyword>
<dbReference type="EMBL" id="JBDFQZ010000011">
    <property type="protein sequence ID" value="KAK9676260.1"/>
    <property type="molecule type" value="Genomic_DNA"/>
</dbReference>
<name>A0AAW1HIJ4_SAPOF</name>
<proteinExistence type="predicted"/>
<comment type="caution">
    <text evidence="1">The sequence shown here is derived from an EMBL/GenBank/DDBJ whole genome shotgun (WGS) entry which is preliminary data.</text>
</comment>
<accession>A0AAW1HIJ4</accession>
<sequence>MPVYGSHIFALFSKLRSLRGVLKTIHATEFGGIVKRVADAKARLSECQTLLLSSPAHQQLLAQEKSLLHSYRSLKRAEMRMLAQRAKVQHLLQSDANTKYFYASIAARRCRNTIEDVSCPPADIFSTNTLHHCDHLTAAVSPHEIKAALFSIDKNKSLGVDGYSSGFFRDAWAVVGYDFTAAVQEFFPEILYATSSKFYSHCSNS</sequence>